<comment type="caution">
    <text evidence="2">The sequence shown here is derived from an EMBL/GenBank/DDBJ whole genome shotgun (WGS) entry which is preliminary data.</text>
</comment>
<sequence length="30" mass="3443">MFEAVFEQTALLKKIVDAVRELNETVSFDV</sequence>
<dbReference type="AlphaFoldDB" id="A0A5J4VL11"/>
<dbReference type="GO" id="GO:0003677">
    <property type="term" value="F:DNA binding"/>
    <property type="evidence" value="ECO:0007669"/>
    <property type="project" value="InterPro"/>
</dbReference>
<dbReference type="OrthoDB" id="534348at2759"/>
<dbReference type="Proteomes" id="UP000324800">
    <property type="component" value="Unassembled WGS sequence"/>
</dbReference>
<name>A0A5J4VL11_9EUKA</name>
<proteinExistence type="predicted"/>
<organism evidence="2 3">
    <name type="scientific">Streblomastix strix</name>
    <dbReference type="NCBI Taxonomy" id="222440"/>
    <lineage>
        <taxon>Eukaryota</taxon>
        <taxon>Metamonada</taxon>
        <taxon>Preaxostyla</taxon>
        <taxon>Oxymonadida</taxon>
        <taxon>Streblomastigidae</taxon>
        <taxon>Streblomastix</taxon>
    </lineage>
</organism>
<dbReference type="SUPFAM" id="SSF55979">
    <property type="entry name" value="DNA clamp"/>
    <property type="match status" value="1"/>
</dbReference>
<dbReference type="Gene3D" id="3.10.150.10">
    <property type="entry name" value="DNA Polymerase III, subunit A, domain 2"/>
    <property type="match status" value="1"/>
</dbReference>
<feature type="domain" description="Proliferating cell nuclear antigen PCNA N-terminal" evidence="1">
    <location>
        <begin position="1"/>
        <end position="30"/>
    </location>
</feature>
<dbReference type="Pfam" id="PF00705">
    <property type="entry name" value="PCNA_N"/>
    <property type="match status" value="1"/>
</dbReference>
<gene>
    <name evidence="2" type="ORF">EZS28_021569</name>
</gene>
<evidence type="ECO:0000259" key="1">
    <source>
        <dbReference type="Pfam" id="PF00705"/>
    </source>
</evidence>
<accession>A0A5J4VL11</accession>
<dbReference type="GO" id="GO:0006275">
    <property type="term" value="P:regulation of DNA replication"/>
    <property type="evidence" value="ECO:0007669"/>
    <property type="project" value="InterPro"/>
</dbReference>
<dbReference type="EMBL" id="SNRW01006523">
    <property type="protein sequence ID" value="KAA6382903.1"/>
    <property type="molecule type" value="Genomic_DNA"/>
</dbReference>
<feature type="non-terminal residue" evidence="2">
    <location>
        <position position="30"/>
    </location>
</feature>
<protein>
    <recommendedName>
        <fullName evidence="1">Proliferating cell nuclear antigen PCNA N-terminal domain-containing protein</fullName>
    </recommendedName>
</protein>
<dbReference type="InterPro" id="IPR022648">
    <property type="entry name" value="Pr_cel_nuc_antig_N"/>
</dbReference>
<evidence type="ECO:0000313" key="2">
    <source>
        <dbReference type="EMBL" id="KAA6382903.1"/>
    </source>
</evidence>
<evidence type="ECO:0000313" key="3">
    <source>
        <dbReference type="Proteomes" id="UP000324800"/>
    </source>
</evidence>
<reference evidence="2 3" key="1">
    <citation type="submission" date="2019-03" db="EMBL/GenBank/DDBJ databases">
        <title>Single cell metagenomics reveals metabolic interactions within the superorganism composed of flagellate Streblomastix strix and complex community of Bacteroidetes bacteria on its surface.</title>
        <authorList>
            <person name="Treitli S.C."/>
            <person name="Kolisko M."/>
            <person name="Husnik F."/>
            <person name="Keeling P."/>
            <person name="Hampl V."/>
        </authorList>
    </citation>
    <scope>NUCLEOTIDE SEQUENCE [LARGE SCALE GENOMIC DNA]</scope>
    <source>
        <strain evidence="2">ST1C</strain>
    </source>
</reference>
<dbReference type="InterPro" id="IPR046938">
    <property type="entry name" value="DNA_clamp_sf"/>
</dbReference>